<proteinExistence type="predicted"/>
<dbReference type="InterPro" id="IPR009050">
    <property type="entry name" value="Globin-like_sf"/>
</dbReference>
<accession>A0A481Z295</accession>
<organism evidence="1">
    <name type="scientific">Mimivirus LCMiAC02</name>
    <dbReference type="NCBI Taxonomy" id="2506609"/>
    <lineage>
        <taxon>Viruses</taxon>
        <taxon>Varidnaviria</taxon>
        <taxon>Bamfordvirae</taxon>
        <taxon>Nucleocytoviricota</taxon>
        <taxon>Megaviricetes</taxon>
        <taxon>Imitervirales</taxon>
        <taxon>Mimiviridae</taxon>
        <taxon>Klosneuvirinae</taxon>
    </lineage>
</organism>
<dbReference type="GO" id="GO:0020037">
    <property type="term" value="F:heme binding"/>
    <property type="evidence" value="ECO:0007669"/>
    <property type="project" value="InterPro"/>
</dbReference>
<dbReference type="EMBL" id="MK500409">
    <property type="protein sequence ID" value="QBK89197.1"/>
    <property type="molecule type" value="Genomic_DNA"/>
</dbReference>
<dbReference type="Gene3D" id="1.10.490.10">
    <property type="entry name" value="Globins"/>
    <property type="match status" value="1"/>
</dbReference>
<protein>
    <submittedName>
        <fullName evidence="1">Globin</fullName>
    </submittedName>
</protein>
<gene>
    <name evidence="1" type="ORF">LCMiAC02_02920</name>
</gene>
<dbReference type="SUPFAM" id="SSF46458">
    <property type="entry name" value="Globin-like"/>
    <property type="match status" value="1"/>
</dbReference>
<dbReference type="InterPro" id="IPR012292">
    <property type="entry name" value="Globin/Proto"/>
</dbReference>
<name>A0A481Z295_9VIRU</name>
<evidence type="ECO:0000313" key="1">
    <source>
        <dbReference type="EMBL" id="QBK89197.1"/>
    </source>
</evidence>
<sequence length="173" mass="19321">MKLIILSVVLLVVIVVIIYLGKMTMAVSKEKSLYDRLGGIYPIAAVINLFSNNLINNDIVGINSKNPQLREWHRNKLDRLPGLKFMRSLWVADITGGPFTFHSSSLKSCPFSGARNKNKLDLREAHCPFKVSSNEFDAVASELSKALDHYKVPPKEKNEVLGAFSAHKKEVVV</sequence>
<reference evidence="1" key="1">
    <citation type="journal article" date="2019" name="MBio">
        <title>Virus Genomes from Deep Sea Sediments Expand the Ocean Megavirome and Support Independent Origins of Viral Gigantism.</title>
        <authorList>
            <person name="Backstrom D."/>
            <person name="Yutin N."/>
            <person name="Jorgensen S.L."/>
            <person name="Dharamshi J."/>
            <person name="Homa F."/>
            <person name="Zaremba-Niedwiedzka K."/>
            <person name="Spang A."/>
            <person name="Wolf Y.I."/>
            <person name="Koonin E.V."/>
            <person name="Ettema T.J."/>
        </authorList>
    </citation>
    <scope>NUCLEOTIDE SEQUENCE</scope>
</reference>
<dbReference type="GO" id="GO:0019825">
    <property type="term" value="F:oxygen binding"/>
    <property type="evidence" value="ECO:0007669"/>
    <property type="project" value="InterPro"/>
</dbReference>